<dbReference type="InterPro" id="IPR051921">
    <property type="entry name" value="ABC_osmolyte_uptake_ATP-bind"/>
</dbReference>
<keyword evidence="3 5" id="KW-0067">ATP-binding</keyword>
<evidence type="ECO:0000259" key="4">
    <source>
        <dbReference type="PROSITE" id="PS50893"/>
    </source>
</evidence>
<keyword evidence="6" id="KW-1185">Reference proteome</keyword>
<protein>
    <submittedName>
        <fullName evidence="5">DL-methionine transporter ATP-binding subunit</fullName>
    </submittedName>
</protein>
<dbReference type="PANTHER" id="PTHR43869">
    <property type="entry name" value="GLYCINE BETAINE/PROLINE BETAINE TRANSPORT SYSTEM ATP-BINDING PROTEIN PROV"/>
    <property type="match status" value="1"/>
</dbReference>
<dbReference type="InterPro" id="IPR003593">
    <property type="entry name" value="AAA+_ATPase"/>
</dbReference>
<dbReference type="GO" id="GO:0016887">
    <property type="term" value="F:ATP hydrolysis activity"/>
    <property type="evidence" value="ECO:0007669"/>
    <property type="project" value="InterPro"/>
</dbReference>
<evidence type="ECO:0000256" key="3">
    <source>
        <dbReference type="ARBA" id="ARBA00022840"/>
    </source>
</evidence>
<dbReference type="InterPro" id="IPR017871">
    <property type="entry name" value="ABC_transporter-like_CS"/>
</dbReference>
<accession>A0A448TT10</accession>
<gene>
    <name evidence="5" type="primary">metN</name>
    <name evidence="5" type="ORF">NCTC12871_00565</name>
</gene>
<dbReference type="Pfam" id="PF00005">
    <property type="entry name" value="ABC_tran"/>
    <property type="match status" value="1"/>
</dbReference>
<dbReference type="Gene3D" id="3.40.50.300">
    <property type="entry name" value="P-loop containing nucleotide triphosphate hydrolases"/>
    <property type="match status" value="1"/>
</dbReference>
<dbReference type="KEGG" id="adp:NCTC12871_00565"/>
<dbReference type="AlphaFoldDB" id="A0A448TT10"/>
<sequence length="245" mass="27995">MQQIEFKDVTKIFGKTVALDHISFTLPAHQINCIMGLSGSGKSTLLRHINRLLEPTSGEVWVNEQNIALLDKQALQYFRQTQVSMVFQHFALFPHLNVLENIAYGLQVMGEKKNIRLEKAHHWLDEVGLSDYGLRLPAELSGGQQQRVGIARAFACDTPILLMDEPFSALDPINRRSLQDLLLQLQNKWQKNVVFVTHDLDETEYLSDSVILMKAGRIEQQGDFQSLKEHPATPYVKAFMQNRIR</sequence>
<evidence type="ECO:0000313" key="5">
    <source>
        <dbReference type="EMBL" id="VEJ09129.1"/>
    </source>
</evidence>
<dbReference type="RefSeq" id="WP_197721297.1">
    <property type="nucleotide sequence ID" value="NZ_LWIE01000001.1"/>
</dbReference>
<feature type="domain" description="ABC transporter" evidence="4">
    <location>
        <begin position="4"/>
        <end position="240"/>
    </location>
</feature>
<dbReference type="FunFam" id="3.40.50.300:FF:000425">
    <property type="entry name" value="Probable ABC transporter, ATP-binding subunit"/>
    <property type="match status" value="1"/>
</dbReference>
<dbReference type="PROSITE" id="PS50893">
    <property type="entry name" value="ABC_TRANSPORTER_2"/>
    <property type="match status" value="1"/>
</dbReference>
<dbReference type="InterPro" id="IPR003439">
    <property type="entry name" value="ABC_transporter-like_ATP-bd"/>
</dbReference>
<reference evidence="5 6" key="1">
    <citation type="submission" date="2018-12" db="EMBL/GenBank/DDBJ databases">
        <authorList>
            <consortium name="Pathogen Informatics"/>
        </authorList>
    </citation>
    <scope>NUCLEOTIDE SEQUENCE [LARGE SCALE GENOMIC DNA]</scope>
    <source>
        <strain evidence="5 6">NCTC12871</strain>
    </source>
</reference>
<dbReference type="GO" id="GO:0015697">
    <property type="term" value="P:quaternary ammonium group transport"/>
    <property type="evidence" value="ECO:0007669"/>
    <property type="project" value="UniProtKB-ARBA"/>
</dbReference>
<dbReference type="InterPro" id="IPR027417">
    <property type="entry name" value="P-loop_NTPase"/>
</dbReference>
<dbReference type="EMBL" id="LR134510">
    <property type="protein sequence ID" value="VEJ09129.1"/>
    <property type="molecule type" value="Genomic_DNA"/>
</dbReference>
<keyword evidence="1" id="KW-0813">Transport</keyword>
<evidence type="ECO:0000256" key="2">
    <source>
        <dbReference type="ARBA" id="ARBA00022741"/>
    </source>
</evidence>
<dbReference type="Proteomes" id="UP000279799">
    <property type="component" value="Chromosome"/>
</dbReference>
<dbReference type="SMART" id="SM00382">
    <property type="entry name" value="AAA"/>
    <property type="match status" value="1"/>
</dbReference>
<dbReference type="PROSITE" id="PS00211">
    <property type="entry name" value="ABC_TRANSPORTER_1"/>
    <property type="match status" value="1"/>
</dbReference>
<name>A0A448TT10_9PAST</name>
<dbReference type="PANTHER" id="PTHR43869:SF1">
    <property type="entry name" value="GLYCINE BETAINE_PROLINE BETAINE TRANSPORT SYSTEM ATP-BINDING PROTEIN PROV"/>
    <property type="match status" value="1"/>
</dbReference>
<evidence type="ECO:0000256" key="1">
    <source>
        <dbReference type="ARBA" id="ARBA00022448"/>
    </source>
</evidence>
<evidence type="ECO:0000313" key="6">
    <source>
        <dbReference type="Proteomes" id="UP000279799"/>
    </source>
</evidence>
<dbReference type="GO" id="GO:0005524">
    <property type="term" value="F:ATP binding"/>
    <property type="evidence" value="ECO:0007669"/>
    <property type="project" value="UniProtKB-KW"/>
</dbReference>
<proteinExistence type="predicted"/>
<dbReference type="SUPFAM" id="SSF52540">
    <property type="entry name" value="P-loop containing nucleoside triphosphate hydrolases"/>
    <property type="match status" value="1"/>
</dbReference>
<organism evidence="5 6">
    <name type="scientific">Actinobacillus delphinicola</name>
    <dbReference type="NCBI Taxonomy" id="51161"/>
    <lineage>
        <taxon>Bacteria</taxon>
        <taxon>Pseudomonadati</taxon>
        <taxon>Pseudomonadota</taxon>
        <taxon>Gammaproteobacteria</taxon>
        <taxon>Pasteurellales</taxon>
        <taxon>Pasteurellaceae</taxon>
        <taxon>Actinobacillus</taxon>
    </lineage>
</organism>
<keyword evidence="2" id="KW-0547">Nucleotide-binding</keyword>